<reference evidence="4" key="1">
    <citation type="submission" date="2017-02" db="EMBL/GenBank/DDBJ databases">
        <authorList>
            <person name="Varghese N."/>
            <person name="Submissions S."/>
        </authorList>
    </citation>
    <scope>NUCLEOTIDE SEQUENCE [LARGE SCALE GENOMIC DNA]</scope>
    <source>
        <strain evidence="4">ATCC BAA-34</strain>
    </source>
</reference>
<feature type="domain" description="YCII-related" evidence="2">
    <location>
        <begin position="1"/>
        <end position="81"/>
    </location>
</feature>
<dbReference type="RefSeq" id="WP_078788804.1">
    <property type="nucleotide sequence ID" value="NZ_FUWR01000001.1"/>
</dbReference>
<dbReference type="PANTHER" id="PTHR37828">
    <property type="entry name" value="GSR2449 PROTEIN"/>
    <property type="match status" value="1"/>
</dbReference>
<evidence type="ECO:0000313" key="4">
    <source>
        <dbReference type="Proteomes" id="UP000190102"/>
    </source>
</evidence>
<name>A0A1T4KF01_9BACT</name>
<dbReference type="SUPFAM" id="SSF54909">
    <property type="entry name" value="Dimeric alpha+beta barrel"/>
    <property type="match status" value="1"/>
</dbReference>
<evidence type="ECO:0000259" key="2">
    <source>
        <dbReference type="Pfam" id="PF03795"/>
    </source>
</evidence>
<gene>
    <name evidence="3" type="ORF">SAMN02745119_00521</name>
</gene>
<dbReference type="OrthoDB" id="9814407at2"/>
<accession>A0A1T4KF01</accession>
<evidence type="ECO:0000256" key="1">
    <source>
        <dbReference type="ARBA" id="ARBA00007689"/>
    </source>
</evidence>
<sequence>MFIVSVTYQQPLEVVDQHLADHLAFLDRYFSQGTFIASGRKVPRTGGIILATGVTREQLDAILLEDPFNQHKIASYEVTEFEPNRTGPEYAWFLSL</sequence>
<dbReference type="PANTHER" id="PTHR37828:SF1">
    <property type="entry name" value="YCII-RELATED DOMAIN-CONTAINING PROTEIN"/>
    <property type="match status" value="1"/>
</dbReference>
<dbReference type="Proteomes" id="UP000190102">
    <property type="component" value="Unassembled WGS sequence"/>
</dbReference>
<protein>
    <submittedName>
        <fullName evidence="3">Uncharacterized conserved protein YciI, contains a putative active-site phosphohistidine</fullName>
    </submittedName>
</protein>
<dbReference type="EMBL" id="FUWR01000001">
    <property type="protein sequence ID" value="SJZ41038.1"/>
    <property type="molecule type" value="Genomic_DNA"/>
</dbReference>
<comment type="similarity">
    <text evidence="1">Belongs to the YciI family.</text>
</comment>
<proteinExistence type="inferred from homology"/>
<dbReference type="STRING" id="115783.SAMN02745119_00521"/>
<dbReference type="AlphaFoldDB" id="A0A1T4KF01"/>
<keyword evidence="4" id="KW-1185">Reference proteome</keyword>
<organism evidence="3 4">
    <name type="scientific">Trichlorobacter thiogenes</name>
    <dbReference type="NCBI Taxonomy" id="115783"/>
    <lineage>
        <taxon>Bacteria</taxon>
        <taxon>Pseudomonadati</taxon>
        <taxon>Thermodesulfobacteriota</taxon>
        <taxon>Desulfuromonadia</taxon>
        <taxon>Geobacterales</taxon>
        <taxon>Geobacteraceae</taxon>
        <taxon>Trichlorobacter</taxon>
    </lineage>
</organism>
<dbReference type="Pfam" id="PF03795">
    <property type="entry name" value="YCII"/>
    <property type="match status" value="1"/>
</dbReference>
<evidence type="ECO:0000313" key="3">
    <source>
        <dbReference type="EMBL" id="SJZ41038.1"/>
    </source>
</evidence>
<dbReference type="InterPro" id="IPR005545">
    <property type="entry name" value="YCII"/>
</dbReference>
<dbReference type="InterPro" id="IPR011008">
    <property type="entry name" value="Dimeric_a/b-barrel"/>
</dbReference>